<dbReference type="PRINTS" id="PR00420">
    <property type="entry name" value="RNGMNOXGNASE"/>
</dbReference>
<feature type="transmembrane region" description="Helical" evidence="6">
    <location>
        <begin position="568"/>
        <end position="587"/>
    </location>
</feature>
<dbReference type="OrthoDB" id="2431938at2759"/>
<dbReference type="GO" id="GO:0004497">
    <property type="term" value="F:monooxygenase activity"/>
    <property type="evidence" value="ECO:0007669"/>
    <property type="project" value="InterPro"/>
</dbReference>
<comment type="similarity">
    <text evidence="1">Belongs to the paxM FAD-dependent monooxygenase family.</text>
</comment>
<gene>
    <name evidence="9" type="ORF">NA57DRAFT_34634</name>
</gene>
<evidence type="ECO:0000256" key="6">
    <source>
        <dbReference type="SAM" id="Phobius"/>
    </source>
</evidence>
<dbReference type="SUPFAM" id="SSF51905">
    <property type="entry name" value="FAD/NAD(P)-binding domain"/>
    <property type="match status" value="1"/>
</dbReference>
<dbReference type="InterPro" id="IPR050562">
    <property type="entry name" value="FAD_mOase_fung"/>
</dbReference>
<dbReference type="GO" id="GO:0071949">
    <property type="term" value="F:FAD binding"/>
    <property type="evidence" value="ECO:0007669"/>
    <property type="project" value="InterPro"/>
</dbReference>
<evidence type="ECO:0000256" key="1">
    <source>
        <dbReference type="ARBA" id="ARBA00007992"/>
    </source>
</evidence>
<feature type="chain" id="PRO_5040500973" evidence="7">
    <location>
        <begin position="23"/>
        <end position="787"/>
    </location>
</feature>
<proteinExistence type="inferred from homology"/>
<sequence length="787" mass="87959">MAGKSNFKVVIVGGGIAGLALANELQCAGIDFVLLERRSVIDPQVGASIGMLPNGSRILDQVGCYEDVLDLVEPTVLGFSHKADGSLIGEPTDAPVLLATRSAYNTCFLDRQWVLRILADHVQDKSKILLNKDVDRIEQSKDKATVFCKDGTSYDGDVVVGADGVYSKVRHEMWRQAEEAGEGKRVEKDKKAMFAEYNCLFGISNAVEGMIEGQNRFTYDKDRSTLVIVGKNGRIFWFVFSKMDRVYKVGEIPRYTQEDKENFIKQHGDLIIRNNPRVTVKDFYKAQISSTLVALEEAAYENWTYGRMVCAGDSIHKMTPNLGAGGNSAIESTAIVANQLKHLVDQYKSARPPLSAVEDALKRFQTLRHTRITETMKMANGLTRIQAMKTGVERFIAYYVIPNAGDYMAEMYADFQIGAPLLEYLPPPPRSLEATMPFNEEQGWGFIESKAKRAFTALPFKFYPISFLDSLWRTPEAFFLSSTLGLDKVSHDQGFSFLIDVSTIYGIWLVESARRSNLLTLAQLPLLFGFSMQHLGGGFMAPIYWFLFYIYSPVSNFKASDNRLTNITYTYSVLPLMLLFSIVPTYLMYQSDDLKTRQYWGFGWQMFPVWVSLGQYVLAKTGIMPAFNRSDRIYKPRMDVAAVRLTVGTFGIISAAAWIYTLLTSTYSMADLFIPSLHPEDNFFSLTRYFLQTDQVFMCGSCLLWLLYAYGDFKAAGMISQSWLTILALGSLSLVSLGPGATFAVGWLFREETLLTKRHKSAVTKGSNGGKKVNGVANGKVGNGKAH</sequence>
<evidence type="ECO:0000256" key="4">
    <source>
        <dbReference type="ARBA" id="ARBA00023002"/>
    </source>
</evidence>
<evidence type="ECO:0000259" key="8">
    <source>
        <dbReference type="Pfam" id="PF01494"/>
    </source>
</evidence>
<keyword evidence="3" id="KW-0274">FAD</keyword>
<feature type="transmembrane region" description="Helical" evidence="6">
    <location>
        <begin position="723"/>
        <end position="749"/>
    </location>
</feature>
<keyword evidence="6" id="KW-1133">Transmembrane helix</keyword>
<accession>A0A9P4MDE6</accession>
<keyword evidence="7" id="KW-0732">Signal</keyword>
<evidence type="ECO:0000256" key="5">
    <source>
        <dbReference type="SAM" id="MobiDB-lite"/>
    </source>
</evidence>
<evidence type="ECO:0000256" key="3">
    <source>
        <dbReference type="ARBA" id="ARBA00022827"/>
    </source>
</evidence>
<evidence type="ECO:0000313" key="10">
    <source>
        <dbReference type="Proteomes" id="UP000799772"/>
    </source>
</evidence>
<dbReference type="InterPro" id="IPR002938">
    <property type="entry name" value="FAD-bd"/>
</dbReference>
<dbReference type="PANTHER" id="PTHR47356:SF2">
    <property type="entry name" value="FAD-BINDING DOMAIN-CONTAINING PROTEIN-RELATED"/>
    <property type="match status" value="1"/>
</dbReference>
<feature type="transmembrane region" description="Helical" evidence="6">
    <location>
        <begin position="524"/>
        <end position="547"/>
    </location>
</feature>
<dbReference type="Gene3D" id="3.50.50.60">
    <property type="entry name" value="FAD/NAD(P)-binding domain"/>
    <property type="match status" value="1"/>
</dbReference>
<reference evidence="9" key="1">
    <citation type="journal article" date="2020" name="Stud. Mycol.">
        <title>101 Dothideomycetes genomes: a test case for predicting lifestyles and emergence of pathogens.</title>
        <authorList>
            <person name="Haridas S."/>
            <person name="Albert R."/>
            <person name="Binder M."/>
            <person name="Bloem J."/>
            <person name="Labutti K."/>
            <person name="Salamov A."/>
            <person name="Andreopoulos B."/>
            <person name="Baker S."/>
            <person name="Barry K."/>
            <person name="Bills G."/>
            <person name="Bluhm B."/>
            <person name="Cannon C."/>
            <person name="Castanera R."/>
            <person name="Culley D."/>
            <person name="Daum C."/>
            <person name="Ezra D."/>
            <person name="Gonzalez J."/>
            <person name="Henrissat B."/>
            <person name="Kuo A."/>
            <person name="Liang C."/>
            <person name="Lipzen A."/>
            <person name="Lutzoni F."/>
            <person name="Magnuson J."/>
            <person name="Mondo S."/>
            <person name="Nolan M."/>
            <person name="Ohm R."/>
            <person name="Pangilinan J."/>
            <person name="Park H.-J."/>
            <person name="Ramirez L."/>
            <person name="Alfaro M."/>
            <person name="Sun H."/>
            <person name="Tritt A."/>
            <person name="Yoshinaga Y."/>
            <person name="Zwiers L.-H."/>
            <person name="Turgeon B."/>
            <person name="Goodwin S."/>
            <person name="Spatafora J."/>
            <person name="Crous P."/>
            <person name="Grigoriev I."/>
        </authorList>
    </citation>
    <scope>NUCLEOTIDE SEQUENCE</scope>
    <source>
        <strain evidence="9">CBS 133067</strain>
    </source>
</reference>
<comment type="caution">
    <text evidence="9">The sequence shown here is derived from an EMBL/GenBank/DDBJ whole genome shotgun (WGS) entry which is preliminary data.</text>
</comment>
<evidence type="ECO:0000313" key="9">
    <source>
        <dbReference type="EMBL" id="KAF2101574.1"/>
    </source>
</evidence>
<evidence type="ECO:0000256" key="7">
    <source>
        <dbReference type="SAM" id="SignalP"/>
    </source>
</evidence>
<feature type="transmembrane region" description="Helical" evidence="6">
    <location>
        <begin position="689"/>
        <end position="711"/>
    </location>
</feature>
<protein>
    <submittedName>
        <fullName evidence="9">FAD binding domain protein</fullName>
    </submittedName>
</protein>
<dbReference type="Pfam" id="PF01494">
    <property type="entry name" value="FAD_binding_3"/>
    <property type="match status" value="1"/>
</dbReference>
<feature type="transmembrane region" description="Helical" evidence="6">
    <location>
        <begin position="640"/>
        <end position="663"/>
    </location>
</feature>
<dbReference type="AlphaFoldDB" id="A0A9P4MDE6"/>
<dbReference type="EMBL" id="ML978123">
    <property type="protein sequence ID" value="KAF2101574.1"/>
    <property type="molecule type" value="Genomic_DNA"/>
</dbReference>
<dbReference type="InterPro" id="IPR036188">
    <property type="entry name" value="FAD/NAD-bd_sf"/>
</dbReference>
<keyword evidence="2" id="KW-0285">Flavoprotein</keyword>
<keyword evidence="4" id="KW-0560">Oxidoreductase</keyword>
<name>A0A9P4MDE6_9PEZI</name>
<keyword evidence="6" id="KW-0472">Membrane</keyword>
<evidence type="ECO:0000256" key="2">
    <source>
        <dbReference type="ARBA" id="ARBA00022630"/>
    </source>
</evidence>
<feature type="domain" description="FAD-binding" evidence="8">
    <location>
        <begin position="8"/>
        <end position="342"/>
    </location>
</feature>
<feature type="signal peptide" evidence="7">
    <location>
        <begin position="1"/>
        <end position="22"/>
    </location>
</feature>
<keyword evidence="10" id="KW-1185">Reference proteome</keyword>
<dbReference type="PANTHER" id="PTHR47356">
    <property type="entry name" value="FAD-DEPENDENT MONOOXYGENASE ASQG-RELATED"/>
    <property type="match status" value="1"/>
</dbReference>
<organism evidence="9 10">
    <name type="scientific">Rhizodiscina lignyota</name>
    <dbReference type="NCBI Taxonomy" id="1504668"/>
    <lineage>
        <taxon>Eukaryota</taxon>
        <taxon>Fungi</taxon>
        <taxon>Dikarya</taxon>
        <taxon>Ascomycota</taxon>
        <taxon>Pezizomycotina</taxon>
        <taxon>Dothideomycetes</taxon>
        <taxon>Pleosporomycetidae</taxon>
        <taxon>Aulographales</taxon>
        <taxon>Rhizodiscinaceae</taxon>
        <taxon>Rhizodiscina</taxon>
    </lineage>
</organism>
<feature type="transmembrane region" description="Helical" evidence="6">
    <location>
        <begin position="599"/>
        <end position="619"/>
    </location>
</feature>
<dbReference type="Proteomes" id="UP000799772">
    <property type="component" value="Unassembled WGS sequence"/>
</dbReference>
<feature type="region of interest" description="Disordered" evidence="5">
    <location>
        <begin position="763"/>
        <end position="787"/>
    </location>
</feature>
<keyword evidence="6" id="KW-0812">Transmembrane</keyword>